<dbReference type="Proteomes" id="UP000199165">
    <property type="component" value="Unassembled WGS sequence"/>
</dbReference>
<proteinExistence type="predicted"/>
<accession>A0A1I7A9W4</accession>
<dbReference type="RefSeq" id="WP_092978131.1">
    <property type="nucleotide sequence ID" value="NZ_FPAT01000006.1"/>
</dbReference>
<dbReference type="Pfam" id="PF01370">
    <property type="entry name" value="Epimerase"/>
    <property type="match status" value="1"/>
</dbReference>
<protein>
    <submittedName>
        <fullName evidence="2">Nucleoside-diphosphate-sugar epimerase</fullName>
    </submittedName>
</protein>
<reference evidence="3" key="1">
    <citation type="submission" date="2016-10" db="EMBL/GenBank/DDBJ databases">
        <authorList>
            <person name="Varghese N."/>
            <person name="Submissions S."/>
        </authorList>
    </citation>
    <scope>NUCLEOTIDE SEQUENCE [LARGE SCALE GENOMIC DNA]</scope>
    <source>
        <strain evidence="3">DSM 45501</strain>
    </source>
</reference>
<dbReference type="STRING" id="995060.SAMN04487904_106176"/>
<gene>
    <name evidence="2" type="ORF">SAMN04487904_106176</name>
</gene>
<evidence type="ECO:0000313" key="2">
    <source>
        <dbReference type="EMBL" id="SFT71712.1"/>
    </source>
</evidence>
<dbReference type="InterPro" id="IPR036291">
    <property type="entry name" value="NAD(P)-bd_dom_sf"/>
</dbReference>
<feature type="domain" description="NAD-dependent epimerase/dehydratase" evidence="1">
    <location>
        <begin position="11"/>
        <end position="222"/>
    </location>
</feature>
<dbReference type="SUPFAM" id="SSF51735">
    <property type="entry name" value="NAD(P)-binding Rossmann-fold domains"/>
    <property type="match status" value="1"/>
</dbReference>
<sequence>MNPTTGKPHVVLGAGPAGRTLVDELLARGLRVRHVNRTPIDDVPAGVETVTADISSPDRAVAATEGAATIYHAVNVPYHLQVEAMPNIGRAALTAAHRNDARLVVLDTLYPYGEADGAAITEQTPWEATSRKGRMRAALDHAYLDAHHTGEARVALGRAADFYGPRVVNSTLGGAFFPAVLTGEPALGFGDITLPHSYSYLPDIATGLVDLGTTTDEAAIGRVWHLPTVPAVSTEHIHALVERIIGDGITTRVLDQPVATGPFDERFMSEYAEIFYQHLVPQNMVSTPFERHFDRRPTPLVDGLRATVEWYRDFLTARQDTRNP</sequence>
<evidence type="ECO:0000259" key="1">
    <source>
        <dbReference type="Pfam" id="PF01370"/>
    </source>
</evidence>
<organism evidence="2 3">
    <name type="scientific">Actinopolyspora righensis</name>
    <dbReference type="NCBI Taxonomy" id="995060"/>
    <lineage>
        <taxon>Bacteria</taxon>
        <taxon>Bacillati</taxon>
        <taxon>Actinomycetota</taxon>
        <taxon>Actinomycetes</taxon>
        <taxon>Actinopolysporales</taxon>
        <taxon>Actinopolysporaceae</taxon>
        <taxon>Actinopolyspora</taxon>
        <taxon>Actinopolyspora alba group</taxon>
    </lineage>
</organism>
<evidence type="ECO:0000313" key="3">
    <source>
        <dbReference type="Proteomes" id="UP000199165"/>
    </source>
</evidence>
<dbReference type="EMBL" id="FPAT01000006">
    <property type="protein sequence ID" value="SFT71712.1"/>
    <property type="molecule type" value="Genomic_DNA"/>
</dbReference>
<dbReference type="InterPro" id="IPR001509">
    <property type="entry name" value="Epimerase_deHydtase"/>
</dbReference>
<keyword evidence="3" id="KW-1185">Reference proteome</keyword>
<name>A0A1I7A9W4_9ACTN</name>
<dbReference type="Gene3D" id="3.40.50.720">
    <property type="entry name" value="NAD(P)-binding Rossmann-like Domain"/>
    <property type="match status" value="1"/>
</dbReference>
<dbReference type="AlphaFoldDB" id="A0A1I7A9W4"/>